<comment type="caution">
    <text evidence="3">The sequence shown here is derived from an EMBL/GenBank/DDBJ whole genome shotgun (WGS) entry which is preliminary data.</text>
</comment>
<dbReference type="InterPro" id="IPR003423">
    <property type="entry name" value="OMP_efflux"/>
</dbReference>
<gene>
    <name evidence="3" type="ORF">COB20_14605</name>
</gene>
<comment type="similarity">
    <text evidence="1">Belongs to the outer membrane factor (OMF) (TC 1.B.17) family.</text>
</comment>
<accession>A0A2A4WWP9</accession>
<dbReference type="GO" id="GO:0015562">
    <property type="term" value="F:efflux transmembrane transporter activity"/>
    <property type="evidence" value="ECO:0007669"/>
    <property type="project" value="InterPro"/>
</dbReference>
<dbReference type="SUPFAM" id="SSF56954">
    <property type="entry name" value="Outer membrane efflux proteins (OEP)"/>
    <property type="match status" value="1"/>
</dbReference>
<dbReference type="Pfam" id="PF02321">
    <property type="entry name" value="OEP"/>
    <property type="match status" value="2"/>
</dbReference>
<reference evidence="4" key="1">
    <citation type="submission" date="2017-08" db="EMBL/GenBank/DDBJ databases">
        <title>A dynamic microbial community with high functional redundancy inhabits the cold, oxic subseafloor aquifer.</title>
        <authorList>
            <person name="Tully B.J."/>
            <person name="Wheat C.G."/>
            <person name="Glazer B.T."/>
            <person name="Huber J.A."/>
        </authorList>
    </citation>
    <scope>NUCLEOTIDE SEQUENCE [LARGE SCALE GENOMIC DNA]</scope>
</reference>
<dbReference type="InterPro" id="IPR010131">
    <property type="entry name" value="MdtP/NodT-like"/>
</dbReference>
<dbReference type="Gene3D" id="1.20.1600.10">
    <property type="entry name" value="Outer membrane efflux proteins (OEP)"/>
    <property type="match status" value="1"/>
</dbReference>
<sequence>MCSVARVCSRRTRLKIYSCLSFFLVVGILPHAAAQPTIAPADIESLIDSILINNAGLESQQLQVAASEELIASSGALDDPRINYAIAPNSIGDSIPSKFGDALRVRQNIQLSQTIPWPGKRSLRSEKMAASTEMAQQTYEVTRLNLITQARLLWAQWWYVNDALVSNLEHQRLATELTQVAETRYANGIGLQQDVLKVETHAIQLRHQHLVFEQEQRRLRAHINHLLNRRASTAIPAPSEALLTPELPPQSILEDWVINHHPELKELQAESNVAMLNRRLTEKDDYPDMQFNVGYNELWNESALRLQVGVSLNIPLDFGKRSARKSAAQYEYHSVQMALQNKRSELRSELEVGLSEFDQSAHGIHLIETELLPSAEQTVNATQANYESGGGNFFELIDAQEQLLDMHLLLSNSIAEQYMALAELNQLTGGQLWARGENQ</sequence>
<organism evidence="3 4">
    <name type="scientific">SAR86 cluster bacterium</name>
    <dbReference type="NCBI Taxonomy" id="2030880"/>
    <lineage>
        <taxon>Bacteria</taxon>
        <taxon>Pseudomonadati</taxon>
        <taxon>Pseudomonadota</taxon>
        <taxon>Gammaproteobacteria</taxon>
        <taxon>SAR86 cluster</taxon>
    </lineage>
</organism>
<name>A0A2A4WWP9_9GAMM</name>
<feature type="chain" id="PRO_5012449924" description="Transporter" evidence="2">
    <location>
        <begin position="35"/>
        <end position="439"/>
    </location>
</feature>
<evidence type="ECO:0000313" key="4">
    <source>
        <dbReference type="Proteomes" id="UP000218767"/>
    </source>
</evidence>
<dbReference type="Proteomes" id="UP000218767">
    <property type="component" value="Unassembled WGS sequence"/>
</dbReference>
<feature type="signal peptide" evidence="2">
    <location>
        <begin position="1"/>
        <end position="34"/>
    </location>
</feature>
<evidence type="ECO:0000256" key="2">
    <source>
        <dbReference type="SAM" id="SignalP"/>
    </source>
</evidence>
<protein>
    <recommendedName>
        <fullName evidence="5">Transporter</fullName>
    </recommendedName>
</protein>
<dbReference type="AlphaFoldDB" id="A0A2A4WWP9"/>
<dbReference type="EMBL" id="NVUL01000094">
    <property type="protein sequence ID" value="PCI74763.1"/>
    <property type="molecule type" value="Genomic_DNA"/>
</dbReference>
<dbReference type="PANTHER" id="PTHR30203:SF24">
    <property type="entry name" value="BLR4935 PROTEIN"/>
    <property type="match status" value="1"/>
</dbReference>
<evidence type="ECO:0000313" key="3">
    <source>
        <dbReference type="EMBL" id="PCI74763.1"/>
    </source>
</evidence>
<evidence type="ECO:0000256" key="1">
    <source>
        <dbReference type="ARBA" id="ARBA00007613"/>
    </source>
</evidence>
<proteinExistence type="inferred from homology"/>
<keyword evidence="2" id="KW-0732">Signal</keyword>
<dbReference type="PANTHER" id="PTHR30203">
    <property type="entry name" value="OUTER MEMBRANE CATION EFFLUX PROTEIN"/>
    <property type="match status" value="1"/>
</dbReference>
<evidence type="ECO:0008006" key="5">
    <source>
        <dbReference type="Google" id="ProtNLM"/>
    </source>
</evidence>